<evidence type="ECO:0000256" key="3">
    <source>
        <dbReference type="ARBA" id="ARBA00023163"/>
    </source>
</evidence>
<dbReference type="PROSITE" id="PS50949">
    <property type="entry name" value="HTH_GNTR"/>
    <property type="match status" value="1"/>
</dbReference>
<dbReference type="SMART" id="SM00895">
    <property type="entry name" value="FCD"/>
    <property type="match status" value="1"/>
</dbReference>
<proteinExistence type="predicted"/>
<evidence type="ECO:0000256" key="1">
    <source>
        <dbReference type="ARBA" id="ARBA00023015"/>
    </source>
</evidence>
<dbReference type="PRINTS" id="PR00035">
    <property type="entry name" value="HTHGNTR"/>
</dbReference>
<dbReference type="Pfam" id="PF00392">
    <property type="entry name" value="GntR"/>
    <property type="match status" value="1"/>
</dbReference>
<dbReference type="STRING" id="1123291.SAMN04490355_102448"/>
<evidence type="ECO:0000313" key="5">
    <source>
        <dbReference type="EMBL" id="SFL89729.1"/>
    </source>
</evidence>
<gene>
    <name evidence="5" type="ORF">SAMN04490355_102448</name>
</gene>
<keyword evidence="6" id="KW-1185">Reference proteome</keyword>
<dbReference type="GO" id="GO:0003677">
    <property type="term" value="F:DNA binding"/>
    <property type="evidence" value="ECO:0007669"/>
    <property type="project" value="UniProtKB-KW"/>
</dbReference>
<keyword evidence="2" id="KW-0238">DNA-binding</keyword>
<reference evidence="6" key="1">
    <citation type="submission" date="2016-10" db="EMBL/GenBank/DDBJ databases">
        <authorList>
            <person name="Varghese N."/>
            <person name="Submissions S."/>
        </authorList>
    </citation>
    <scope>NUCLEOTIDE SEQUENCE [LARGE SCALE GENOMIC DNA]</scope>
    <source>
        <strain evidence="6">DSM 13327</strain>
    </source>
</reference>
<evidence type="ECO:0000259" key="4">
    <source>
        <dbReference type="PROSITE" id="PS50949"/>
    </source>
</evidence>
<keyword evidence="3" id="KW-0804">Transcription</keyword>
<dbReference type="RefSeq" id="WP_090938294.1">
    <property type="nucleotide sequence ID" value="NZ_FOTS01000024.1"/>
</dbReference>
<dbReference type="SUPFAM" id="SSF46785">
    <property type="entry name" value="Winged helix' DNA-binding domain"/>
    <property type="match status" value="1"/>
</dbReference>
<dbReference type="InterPro" id="IPR036388">
    <property type="entry name" value="WH-like_DNA-bd_sf"/>
</dbReference>
<organism evidence="5 6">
    <name type="scientific">Pelosinus propionicus DSM 13327</name>
    <dbReference type="NCBI Taxonomy" id="1123291"/>
    <lineage>
        <taxon>Bacteria</taxon>
        <taxon>Bacillati</taxon>
        <taxon>Bacillota</taxon>
        <taxon>Negativicutes</taxon>
        <taxon>Selenomonadales</taxon>
        <taxon>Sporomusaceae</taxon>
        <taxon>Pelosinus</taxon>
    </lineage>
</organism>
<dbReference type="Proteomes" id="UP000199520">
    <property type="component" value="Unassembled WGS sequence"/>
</dbReference>
<sequence>MAHETFLKEIGGKSVVEQIVDNITNAIINGELKPGDKIPTENELCASMGVGRNSVREAIKILGAYGVINIKRAEGTFVTQDYDSKMLFPVLYGIILQKDSANQIVELRKIIDVGILQLVIEKLDSESLYKVEQAMKDLETKITTFNVKAKDIFEADIAFHMVLVDITQNALLEGICFYVDQITRTSRMKAIEKFLTEDATEQFLLMHKEMLRVLKEKNKNEINKVVENHYQYWEKVNS</sequence>
<dbReference type="GO" id="GO:0003700">
    <property type="term" value="F:DNA-binding transcription factor activity"/>
    <property type="evidence" value="ECO:0007669"/>
    <property type="project" value="InterPro"/>
</dbReference>
<accession>A0A1I4LFQ5</accession>
<keyword evidence="1" id="KW-0805">Transcription regulation</keyword>
<protein>
    <submittedName>
        <fullName evidence="5">FCD domain-containing protein</fullName>
    </submittedName>
</protein>
<dbReference type="OrthoDB" id="9799482at2"/>
<dbReference type="SUPFAM" id="SSF48008">
    <property type="entry name" value="GntR ligand-binding domain-like"/>
    <property type="match status" value="1"/>
</dbReference>
<dbReference type="AlphaFoldDB" id="A0A1I4LFQ5"/>
<feature type="domain" description="HTH gntR-type" evidence="4">
    <location>
        <begin position="13"/>
        <end position="81"/>
    </location>
</feature>
<dbReference type="Gene3D" id="1.20.120.530">
    <property type="entry name" value="GntR ligand-binding domain-like"/>
    <property type="match status" value="1"/>
</dbReference>
<dbReference type="InterPro" id="IPR000524">
    <property type="entry name" value="Tscrpt_reg_HTH_GntR"/>
</dbReference>
<dbReference type="InterPro" id="IPR008920">
    <property type="entry name" value="TF_FadR/GntR_C"/>
</dbReference>
<dbReference type="CDD" id="cd07377">
    <property type="entry name" value="WHTH_GntR"/>
    <property type="match status" value="1"/>
</dbReference>
<dbReference type="Gene3D" id="1.10.10.10">
    <property type="entry name" value="Winged helix-like DNA-binding domain superfamily/Winged helix DNA-binding domain"/>
    <property type="match status" value="1"/>
</dbReference>
<dbReference type="InterPro" id="IPR011711">
    <property type="entry name" value="GntR_C"/>
</dbReference>
<dbReference type="Pfam" id="PF07729">
    <property type="entry name" value="FCD"/>
    <property type="match status" value="1"/>
</dbReference>
<dbReference type="InterPro" id="IPR036390">
    <property type="entry name" value="WH_DNA-bd_sf"/>
</dbReference>
<dbReference type="PANTHER" id="PTHR43537:SF5">
    <property type="entry name" value="UXU OPERON TRANSCRIPTIONAL REGULATOR"/>
    <property type="match status" value="1"/>
</dbReference>
<evidence type="ECO:0000256" key="2">
    <source>
        <dbReference type="ARBA" id="ARBA00023125"/>
    </source>
</evidence>
<evidence type="ECO:0000313" key="6">
    <source>
        <dbReference type="Proteomes" id="UP000199520"/>
    </source>
</evidence>
<dbReference type="EMBL" id="FOTS01000024">
    <property type="protein sequence ID" value="SFL89729.1"/>
    <property type="molecule type" value="Genomic_DNA"/>
</dbReference>
<dbReference type="SMART" id="SM00345">
    <property type="entry name" value="HTH_GNTR"/>
    <property type="match status" value="1"/>
</dbReference>
<dbReference type="PANTHER" id="PTHR43537">
    <property type="entry name" value="TRANSCRIPTIONAL REGULATOR, GNTR FAMILY"/>
    <property type="match status" value="1"/>
</dbReference>
<name>A0A1I4LFQ5_9FIRM</name>